<sequence length="135" mass="15424">MSFVYLLVSSDNATYVGATVDLDRRLRQHNKEIKGGAHATGAKVGKGEIWERACHVAGFPDWQAALQFEWRWKQLSRKLPASMFPLERRMKALKQLLALERPTSKATPYSEWGSLPQVNLETPDAELYYNKCDKI</sequence>
<dbReference type="PROSITE" id="PS50164">
    <property type="entry name" value="GIY_YIG"/>
    <property type="match status" value="1"/>
</dbReference>
<evidence type="ECO:0000313" key="2">
    <source>
        <dbReference type="EMBL" id="QHT77489.1"/>
    </source>
</evidence>
<evidence type="ECO:0000259" key="1">
    <source>
        <dbReference type="PROSITE" id="PS50164"/>
    </source>
</evidence>
<proteinExistence type="predicted"/>
<dbReference type="SUPFAM" id="SSF82771">
    <property type="entry name" value="GIY-YIG endonuclease"/>
    <property type="match status" value="1"/>
</dbReference>
<protein>
    <recommendedName>
        <fullName evidence="1">GIY-YIG domain-containing protein</fullName>
    </recommendedName>
</protein>
<dbReference type="PANTHER" id="PTHR20208:SF13">
    <property type="entry name" value="STRUCTURE-SPECIFIC ENDONUCLEASE SUBUNIT SLX1"/>
    <property type="match status" value="1"/>
</dbReference>
<dbReference type="EMBL" id="MN739918">
    <property type="protein sequence ID" value="QHT77489.1"/>
    <property type="molecule type" value="Genomic_DNA"/>
</dbReference>
<dbReference type="Gene3D" id="3.40.1440.10">
    <property type="entry name" value="GIY-YIG endonuclease"/>
    <property type="match status" value="1"/>
</dbReference>
<accession>A0A6C0HAF6</accession>
<dbReference type="PANTHER" id="PTHR20208">
    <property type="entry name" value="STRUCTURE-SPECIFIC ENDONUCLEASE SUBUNIT SLX1"/>
    <property type="match status" value="1"/>
</dbReference>
<dbReference type="InterPro" id="IPR035901">
    <property type="entry name" value="GIY-YIG_endonuc_sf"/>
</dbReference>
<name>A0A6C0HAF6_9ZZZZ</name>
<feature type="domain" description="GIY-YIG" evidence="1">
    <location>
        <begin position="1"/>
        <end position="82"/>
    </location>
</feature>
<reference evidence="2" key="1">
    <citation type="journal article" date="2020" name="Nature">
        <title>Giant virus diversity and host interactions through global metagenomics.</title>
        <authorList>
            <person name="Schulz F."/>
            <person name="Roux S."/>
            <person name="Paez-Espino D."/>
            <person name="Jungbluth S."/>
            <person name="Walsh D.A."/>
            <person name="Denef V.J."/>
            <person name="McMahon K.D."/>
            <person name="Konstantinidis K.T."/>
            <person name="Eloe-Fadrosh E.A."/>
            <person name="Kyrpides N.C."/>
            <person name="Woyke T."/>
        </authorList>
    </citation>
    <scope>NUCLEOTIDE SEQUENCE</scope>
    <source>
        <strain evidence="2">GVMAG-M-3300023179-86</strain>
    </source>
</reference>
<dbReference type="InterPro" id="IPR000305">
    <property type="entry name" value="GIY-YIG_endonuc"/>
</dbReference>
<dbReference type="Pfam" id="PF01541">
    <property type="entry name" value="GIY-YIG"/>
    <property type="match status" value="1"/>
</dbReference>
<organism evidence="2">
    <name type="scientific">viral metagenome</name>
    <dbReference type="NCBI Taxonomy" id="1070528"/>
    <lineage>
        <taxon>unclassified sequences</taxon>
        <taxon>metagenomes</taxon>
        <taxon>organismal metagenomes</taxon>
    </lineage>
</organism>
<dbReference type="InterPro" id="IPR050381">
    <property type="entry name" value="SLX1_endonuclease"/>
</dbReference>
<dbReference type="AlphaFoldDB" id="A0A6C0HAF6"/>